<keyword evidence="3" id="KW-1185">Reference proteome</keyword>
<reference evidence="2" key="1">
    <citation type="submission" date="2022-03" db="EMBL/GenBank/DDBJ databases">
        <authorList>
            <person name="Alioto T."/>
            <person name="Alioto T."/>
            <person name="Gomez Garrido J."/>
        </authorList>
    </citation>
    <scope>NUCLEOTIDE SEQUENCE</scope>
</reference>
<dbReference type="AlphaFoldDB" id="A0AAD1RPX2"/>
<organism evidence="2 3">
    <name type="scientific">Pelobates cultripes</name>
    <name type="common">Western spadefoot toad</name>
    <dbReference type="NCBI Taxonomy" id="61616"/>
    <lineage>
        <taxon>Eukaryota</taxon>
        <taxon>Metazoa</taxon>
        <taxon>Chordata</taxon>
        <taxon>Craniata</taxon>
        <taxon>Vertebrata</taxon>
        <taxon>Euteleostomi</taxon>
        <taxon>Amphibia</taxon>
        <taxon>Batrachia</taxon>
        <taxon>Anura</taxon>
        <taxon>Pelobatoidea</taxon>
        <taxon>Pelobatidae</taxon>
        <taxon>Pelobates</taxon>
    </lineage>
</organism>
<dbReference type="Proteomes" id="UP001295444">
    <property type="component" value="Chromosome 03"/>
</dbReference>
<protein>
    <submittedName>
        <fullName evidence="2">Uncharacterized protein</fullName>
    </submittedName>
</protein>
<feature type="compositionally biased region" description="Basic and acidic residues" evidence="1">
    <location>
        <begin position="22"/>
        <end position="32"/>
    </location>
</feature>
<feature type="compositionally biased region" description="Low complexity" evidence="1">
    <location>
        <begin position="9"/>
        <end position="19"/>
    </location>
</feature>
<dbReference type="EMBL" id="OW240914">
    <property type="protein sequence ID" value="CAH2275923.1"/>
    <property type="molecule type" value="Genomic_DNA"/>
</dbReference>
<feature type="non-terminal residue" evidence="2">
    <location>
        <position position="52"/>
    </location>
</feature>
<name>A0AAD1RPX2_PELCU</name>
<sequence>MAGARDKATGATTTCNNTAKMADAERAPDKMKDNPDILARLDRIFNYFWHKL</sequence>
<proteinExistence type="predicted"/>
<accession>A0AAD1RPX2</accession>
<evidence type="ECO:0000313" key="3">
    <source>
        <dbReference type="Proteomes" id="UP001295444"/>
    </source>
</evidence>
<evidence type="ECO:0000313" key="2">
    <source>
        <dbReference type="EMBL" id="CAH2275923.1"/>
    </source>
</evidence>
<evidence type="ECO:0000256" key="1">
    <source>
        <dbReference type="SAM" id="MobiDB-lite"/>
    </source>
</evidence>
<feature type="region of interest" description="Disordered" evidence="1">
    <location>
        <begin position="1"/>
        <end position="32"/>
    </location>
</feature>
<gene>
    <name evidence="2" type="ORF">PECUL_23A059101</name>
</gene>